<sequence>MTTQFVDVGGDGEFVIAPRVTARAVLPLPPLRAGGDPVELDLLYVSGPPAVVAAAVDRLGDYLAEVMPGIVGFFRQHAGEPTSAPREGE</sequence>
<reference evidence="1 2" key="1">
    <citation type="submission" date="2018-03" db="EMBL/GenBank/DDBJ databases">
        <title>Genomic Encyclopedia of Archaeal and Bacterial Type Strains, Phase II (KMG-II): from individual species to whole genera.</title>
        <authorList>
            <person name="Goeker M."/>
        </authorList>
    </citation>
    <scope>NUCLEOTIDE SEQUENCE [LARGE SCALE GENOMIC DNA]</scope>
    <source>
        <strain evidence="1 2">DSM 43146</strain>
    </source>
</reference>
<dbReference type="Proteomes" id="UP000239415">
    <property type="component" value="Unassembled WGS sequence"/>
</dbReference>
<organism evidence="1 2">
    <name type="scientific">Actinoplanes italicus</name>
    <dbReference type="NCBI Taxonomy" id="113567"/>
    <lineage>
        <taxon>Bacteria</taxon>
        <taxon>Bacillati</taxon>
        <taxon>Actinomycetota</taxon>
        <taxon>Actinomycetes</taxon>
        <taxon>Micromonosporales</taxon>
        <taxon>Micromonosporaceae</taxon>
        <taxon>Actinoplanes</taxon>
    </lineage>
</organism>
<comment type="caution">
    <text evidence="1">The sequence shown here is derived from an EMBL/GenBank/DDBJ whole genome shotgun (WGS) entry which is preliminary data.</text>
</comment>
<gene>
    <name evidence="1" type="ORF">CLV67_101261</name>
</gene>
<evidence type="ECO:0000313" key="1">
    <source>
        <dbReference type="EMBL" id="PRX25544.1"/>
    </source>
</evidence>
<proteinExistence type="predicted"/>
<dbReference type="RefSeq" id="WP_106315273.1">
    <property type="nucleotide sequence ID" value="NZ_BOMO01000024.1"/>
</dbReference>
<dbReference type="AlphaFoldDB" id="A0A2T0KP69"/>
<dbReference type="EMBL" id="PVMZ01000001">
    <property type="protein sequence ID" value="PRX25544.1"/>
    <property type="molecule type" value="Genomic_DNA"/>
</dbReference>
<protein>
    <submittedName>
        <fullName evidence="1">Uncharacterized protein</fullName>
    </submittedName>
</protein>
<keyword evidence="2" id="KW-1185">Reference proteome</keyword>
<dbReference type="OrthoDB" id="3389647at2"/>
<name>A0A2T0KP69_9ACTN</name>
<accession>A0A2T0KP69</accession>
<evidence type="ECO:0000313" key="2">
    <source>
        <dbReference type="Proteomes" id="UP000239415"/>
    </source>
</evidence>